<feature type="non-terminal residue" evidence="1">
    <location>
        <position position="124"/>
    </location>
</feature>
<evidence type="ECO:0000313" key="2">
    <source>
        <dbReference type="Proteomes" id="UP000239156"/>
    </source>
</evidence>
<dbReference type="EMBL" id="PKSL01000033">
    <property type="protein sequence ID" value="POW12187.1"/>
    <property type="molecule type" value="Genomic_DNA"/>
</dbReference>
<dbReference type="AlphaFoldDB" id="A0A2S4VRN4"/>
<keyword evidence="2" id="KW-1185">Reference proteome</keyword>
<dbReference type="VEuPathDB" id="FungiDB:PSTT_04754"/>
<sequence>MVLQNSKDILYSSLPEETSFTSPTDDQGRIQLRVLILCAAIKSGKKQPSDCVDLQNLEDPNANKSVIPAHMTILIFHSAVNRGDSGLLIQELISFSVSTYGFILNGQVKQHDLRVKRFQPDPIN</sequence>
<proteinExistence type="predicted"/>
<dbReference type="Proteomes" id="UP000239156">
    <property type="component" value="Unassembled WGS sequence"/>
</dbReference>
<gene>
    <name evidence="1" type="ORF">PSTT_04754</name>
</gene>
<protein>
    <submittedName>
        <fullName evidence="1">Uncharacterized protein</fullName>
    </submittedName>
</protein>
<organism evidence="1 2">
    <name type="scientific">Puccinia striiformis</name>
    <dbReference type="NCBI Taxonomy" id="27350"/>
    <lineage>
        <taxon>Eukaryota</taxon>
        <taxon>Fungi</taxon>
        <taxon>Dikarya</taxon>
        <taxon>Basidiomycota</taxon>
        <taxon>Pucciniomycotina</taxon>
        <taxon>Pucciniomycetes</taxon>
        <taxon>Pucciniales</taxon>
        <taxon>Pucciniaceae</taxon>
        <taxon>Puccinia</taxon>
    </lineage>
</organism>
<accession>A0A2S4VRN4</accession>
<dbReference type="VEuPathDB" id="FungiDB:PSHT_10685"/>
<comment type="caution">
    <text evidence="1">The sequence shown here is derived from an EMBL/GenBank/DDBJ whole genome shotgun (WGS) entry which is preliminary data.</text>
</comment>
<evidence type="ECO:0000313" key="1">
    <source>
        <dbReference type="EMBL" id="POW12187.1"/>
    </source>
</evidence>
<name>A0A2S4VRN4_9BASI</name>
<reference evidence="1" key="1">
    <citation type="submission" date="2017-12" db="EMBL/GenBank/DDBJ databases">
        <title>Gene loss provides genomic basis for host adaptation in cereal stripe rust fungi.</title>
        <authorList>
            <person name="Xia C."/>
        </authorList>
    </citation>
    <scope>NUCLEOTIDE SEQUENCE [LARGE SCALE GENOMIC DNA]</scope>
    <source>
        <strain evidence="1">93-210</strain>
    </source>
</reference>